<protein>
    <submittedName>
        <fullName evidence="1">Aminodeoxychorismate lyase</fullName>
        <ecNumber evidence="1">4.1.3.38</ecNumber>
    </submittedName>
</protein>
<evidence type="ECO:0000313" key="2">
    <source>
        <dbReference type="Proteomes" id="UP001310594"/>
    </source>
</evidence>
<dbReference type="Proteomes" id="UP001310594">
    <property type="component" value="Unassembled WGS sequence"/>
</dbReference>
<gene>
    <name evidence="1" type="primary">ABZ2</name>
    <name evidence="1" type="ORF">LTR97_006519</name>
</gene>
<name>A0AAN7W6N2_9PEZI</name>
<sequence length="132" mass="15127">MDPETVVWNVCLDRQAIVTSAATMFKTGDRQYYDRARAFAGIDTYAEQREVLLFNEDEEVVDASFSTPYFFREGRWVTPKANSGGQQGTTRRWALERKLCVEGDVSIQEIREGEVIYLSNAVRGYIRARPMS</sequence>
<dbReference type="AlphaFoldDB" id="A0AAN7W6N2"/>
<dbReference type="GO" id="GO:0008696">
    <property type="term" value="F:4-amino-4-deoxychorismate lyase activity"/>
    <property type="evidence" value="ECO:0007669"/>
    <property type="project" value="UniProtKB-EC"/>
</dbReference>
<dbReference type="InterPro" id="IPR001544">
    <property type="entry name" value="Aminotrans_IV"/>
</dbReference>
<comment type="caution">
    <text evidence="1">The sequence shown here is derived from an EMBL/GenBank/DDBJ whole genome shotgun (WGS) entry which is preliminary data.</text>
</comment>
<organism evidence="1 2">
    <name type="scientific">Elasticomyces elasticus</name>
    <dbReference type="NCBI Taxonomy" id="574655"/>
    <lineage>
        <taxon>Eukaryota</taxon>
        <taxon>Fungi</taxon>
        <taxon>Dikarya</taxon>
        <taxon>Ascomycota</taxon>
        <taxon>Pezizomycotina</taxon>
        <taxon>Dothideomycetes</taxon>
        <taxon>Dothideomycetidae</taxon>
        <taxon>Mycosphaerellales</taxon>
        <taxon>Teratosphaeriaceae</taxon>
        <taxon>Elasticomyces</taxon>
    </lineage>
</organism>
<accession>A0AAN7W6N2</accession>
<dbReference type="EMBL" id="JAVRQU010000009">
    <property type="protein sequence ID" value="KAK5698870.1"/>
    <property type="molecule type" value="Genomic_DNA"/>
</dbReference>
<dbReference type="EC" id="4.1.3.38" evidence="1"/>
<dbReference type="SUPFAM" id="SSF56752">
    <property type="entry name" value="D-aminoacid aminotransferase-like PLP-dependent enzymes"/>
    <property type="match status" value="1"/>
</dbReference>
<dbReference type="Pfam" id="PF01063">
    <property type="entry name" value="Aminotran_4"/>
    <property type="match status" value="1"/>
</dbReference>
<reference evidence="1" key="1">
    <citation type="submission" date="2023-08" db="EMBL/GenBank/DDBJ databases">
        <title>Black Yeasts Isolated from many extreme environments.</title>
        <authorList>
            <person name="Coleine C."/>
            <person name="Stajich J.E."/>
            <person name="Selbmann L."/>
        </authorList>
    </citation>
    <scope>NUCLEOTIDE SEQUENCE</scope>
    <source>
        <strain evidence="1">CCFEE 5810</strain>
    </source>
</reference>
<dbReference type="Gene3D" id="3.20.10.10">
    <property type="entry name" value="D-amino Acid Aminotransferase, subunit A, domain 2"/>
    <property type="match status" value="1"/>
</dbReference>
<proteinExistence type="predicted"/>
<dbReference type="InterPro" id="IPR036038">
    <property type="entry name" value="Aminotransferase-like"/>
</dbReference>
<keyword evidence="1" id="KW-0456">Lyase</keyword>
<dbReference type="InterPro" id="IPR043132">
    <property type="entry name" value="BCAT-like_C"/>
</dbReference>
<evidence type="ECO:0000313" key="1">
    <source>
        <dbReference type="EMBL" id="KAK5698870.1"/>
    </source>
</evidence>